<organism evidence="2 3">
    <name type="scientific">Lophiotrema nucula</name>
    <dbReference type="NCBI Taxonomy" id="690887"/>
    <lineage>
        <taxon>Eukaryota</taxon>
        <taxon>Fungi</taxon>
        <taxon>Dikarya</taxon>
        <taxon>Ascomycota</taxon>
        <taxon>Pezizomycotina</taxon>
        <taxon>Dothideomycetes</taxon>
        <taxon>Pleosporomycetidae</taxon>
        <taxon>Pleosporales</taxon>
        <taxon>Lophiotremataceae</taxon>
        <taxon>Lophiotrema</taxon>
    </lineage>
</organism>
<evidence type="ECO:0000313" key="3">
    <source>
        <dbReference type="Proteomes" id="UP000799770"/>
    </source>
</evidence>
<evidence type="ECO:0008006" key="4">
    <source>
        <dbReference type="Google" id="ProtNLM"/>
    </source>
</evidence>
<sequence length="350" mass="39447">MLFHEFSSSILIMLIVWLTRQAHGYHIDDSCQKEGIYDKVEDAMQSAFAMAQAGVDTLRTGNDMLADHRISINSDVNPARPPELEWLIANVFAHQDIIDGKVRSSLKTPREWNYDMTLKNLKLHRVYLVLNTILLHTRQKTDTPLDDDFNVYCDDSRLTISDDKKVVSDAKMNNANSGDLNDDQYKCAVGDSIDLAVTWGAPKHHQTGVKGIFDYWKAFKLRHIFGAVYGVFGYVLKPFKGGPKFRQVDALKLLDVTLLHEMTHTRSGLERDDVKGNKGTFTKKAYGWSKIKALAKLAPYVDTNKKNGPDMNADSIAYFGLGCLLVTDQPQAYEITEGGRLKKIARVTFP</sequence>
<feature type="signal peptide" evidence="1">
    <location>
        <begin position="1"/>
        <end position="24"/>
    </location>
</feature>
<evidence type="ECO:0000313" key="2">
    <source>
        <dbReference type="EMBL" id="KAF2114464.1"/>
    </source>
</evidence>
<dbReference type="Proteomes" id="UP000799770">
    <property type="component" value="Unassembled WGS sequence"/>
</dbReference>
<dbReference type="GO" id="GO:0008237">
    <property type="term" value="F:metallopeptidase activity"/>
    <property type="evidence" value="ECO:0007669"/>
    <property type="project" value="InterPro"/>
</dbReference>
<protein>
    <recommendedName>
        <fullName evidence="4">Lysine-specific metallo-endopeptidase domain-containing protein</fullName>
    </recommendedName>
</protein>
<dbReference type="InterPro" id="IPR024079">
    <property type="entry name" value="MetalloPept_cat_dom_sf"/>
</dbReference>
<dbReference type="OrthoDB" id="4507347at2759"/>
<accession>A0A6A5Z609</accession>
<evidence type="ECO:0000256" key="1">
    <source>
        <dbReference type="SAM" id="SignalP"/>
    </source>
</evidence>
<name>A0A6A5Z609_9PLEO</name>
<dbReference type="AlphaFoldDB" id="A0A6A5Z609"/>
<feature type="chain" id="PRO_5025629578" description="Lysine-specific metallo-endopeptidase domain-containing protein" evidence="1">
    <location>
        <begin position="25"/>
        <end position="350"/>
    </location>
</feature>
<reference evidence="2" key="1">
    <citation type="journal article" date="2020" name="Stud. Mycol.">
        <title>101 Dothideomycetes genomes: a test case for predicting lifestyles and emergence of pathogens.</title>
        <authorList>
            <person name="Haridas S."/>
            <person name="Albert R."/>
            <person name="Binder M."/>
            <person name="Bloem J."/>
            <person name="Labutti K."/>
            <person name="Salamov A."/>
            <person name="Andreopoulos B."/>
            <person name="Baker S."/>
            <person name="Barry K."/>
            <person name="Bills G."/>
            <person name="Bluhm B."/>
            <person name="Cannon C."/>
            <person name="Castanera R."/>
            <person name="Culley D."/>
            <person name="Daum C."/>
            <person name="Ezra D."/>
            <person name="Gonzalez J."/>
            <person name="Henrissat B."/>
            <person name="Kuo A."/>
            <person name="Liang C."/>
            <person name="Lipzen A."/>
            <person name="Lutzoni F."/>
            <person name="Magnuson J."/>
            <person name="Mondo S."/>
            <person name="Nolan M."/>
            <person name="Ohm R."/>
            <person name="Pangilinan J."/>
            <person name="Park H.-J."/>
            <person name="Ramirez L."/>
            <person name="Alfaro M."/>
            <person name="Sun H."/>
            <person name="Tritt A."/>
            <person name="Yoshinaga Y."/>
            <person name="Zwiers L.-H."/>
            <person name="Turgeon B."/>
            <person name="Goodwin S."/>
            <person name="Spatafora J."/>
            <person name="Crous P."/>
            <person name="Grigoriev I."/>
        </authorList>
    </citation>
    <scope>NUCLEOTIDE SEQUENCE</scope>
    <source>
        <strain evidence="2">CBS 627.86</strain>
    </source>
</reference>
<gene>
    <name evidence="2" type="ORF">BDV96DRAFT_647168</name>
</gene>
<dbReference type="Gene3D" id="3.40.390.10">
    <property type="entry name" value="Collagenase (Catalytic Domain)"/>
    <property type="match status" value="1"/>
</dbReference>
<keyword evidence="3" id="KW-1185">Reference proteome</keyword>
<keyword evidence="1" id="KW-0732">Signal</keyword>
<proteinExistence type="predicted"/>
<dbReference type="EMBL" id="ML977325">
    <property type="protein sequence ID" value="KAF2114464.1"/>
    <property type="molecule type" value="Genomic_DNA"/>
</dbReference>